<sequence length="66" mass="7727">MIRLKKLNGKDFILNCELIESVENNPDTTITLISGKKIVVLEEDSEIIEKILKYKRKIYNNFTVEQ</sequence>
<reference evidence="1 2" key="1">
    <citation type="submission" date="2017-06" db="EMBL/GenBank/DDBJ databases">
        <title>Draft genome sequence of anaerobic fermentative bacterium Anaeromicrobium sediminis DY2726D isolated from West Pacific Ocean sediments.</title>
        <authorList>
            <person name="Zeng X."/>
        </authorList>
    </citation>
    <scope>NUCLEOTIDE SEQUENCE [LARGE SCALE GENOMIC DNA]</scope>
    <source>
        <strain evidence="1 2">DY2726D</strain>
    </source>
</reference>
<dbReference type="InterPro" id="IPR009384">
    <property type="entry name" value="SwrD-like"/>
</dbReference>
<protein>
    <submittedName>
        <fullName evidence="1">Flagellar protein FlbD</fullName>
    </submittedName>
</protein>
<accession>A0A267MQS5</accession>
<keyword evidence="2" id="KW-1185">Reference proteome</keyword>
<dbReference type="RefSeq" id="WP_095130509.1">
    <property type="nucleotide sequence ID" value="NZ_NIBG01000001.1"/>
</dbReference>
<comment type="caution">
    <text evidence="1">The sequence shown here is derived from an EMBL/GenBank/DDBJ whole genome shotgun (WGS) entry which is preliminary data.</text>
</comment>
<evidence type="ECO:0000313" key="1">
    <source>
        <dbReference type="EMBL" id="PAB61265.1"/>
    </source>
</evidence>
<proteinExistence type="predicted"/>
<dbReference type="OrthoDB" id="9799862at2"/>
<keyword evidence="1" id="KW-0282">Flagellum</keyword>
<evidence type="ECO:0000313" key="2">
    <source>
        <dbReference type="Proteomes" id="UP000216024"/>
    </source>
</evidence>
<organism evidence="1 2">
    <name type="scientific">Anaeromicrobium sediminis</name>
    <dbReference type="NCBI Taxonomy" id="1478221"/>
    <lineage>
        <taxon>Bacteria</taxon>
        <taxon>Bacillati</taxon>
        <taxon>Bacillota</taxon>
        <taxon>Clostridia</taxon>
        <taxon>Peptostreptococcales</taxon>
        <taxon>Thermotaleaceae</taxon>
        <taxon>Anaeromicrobium</taxon>
    </lineage>
</organism>
<dbReference type="EMBL" id="NIBG01000001">
    <property type="protein sequence ID" value="PAB61265.1"/>
    <property type="molecule type" value="Genomic_DNA"/>
</dbReference>
<dbReference type="PANTHER" id="PTHR39185">
    <property type="entry name" value="SWARMING MOTILITY PROTEIN SWRD"/>
    <property type="match status" value="1"/>
</dbReference>
<gene>
    <name evidence="1" type="ORF">CCE28_02215</name>
</gene>
<name>A0A267MQS5_9FIRM</name>
<dbReference type="Proteomes" id="UP000216024">
    <property type="component" value="Unassembled WGS sequence"/>
</dbReference>
<keyword evidence="1" id="KW-0969">Cilium</keyword>
<dbReference type="PANTHER" id="PTHR39185:SF1">
    <property type="entry name" value="SWARMING MOTILITY PROTEIN SWRD"/>
    <property type="match status" value="1"/>
</dbReference>
<keyword evidence="1" id="KW-0966">Cell projection</keyword>
<dbReference type="AlphaFoldDB" id="A0A267MQS5"/>
<dbReference type="Pfam" id="PF06289">
    <property type="entry name" value="FlbD"/>
    <property type="match status" value="1"/>
</dbReference>